<gene>
    <name evidence="2" type="ORF">MTR67_045047</name>
</gene>
<dbReference type="Pfam" id="PF00078">
    <property type="entry name" value="RVT_1"/>
    <property type="match status" value="1"/>
</dbReference>
<accession>A0AAF0ZTE6</accession>
<dbReference type="InterPro" id="IPR043502">
    <property type="entry name" value="DNA/RNA_pol_sf"/>
</dbReference>
<dbReference type="SUPFAM" id="SSF56672">
    <property type="entry name" value="DNA/RNA polymerases"/>
    <property type="match status" value="1"/>
</dbReference>
<dbReference type="Proteomes" id="UP001234989">
    <property type="component" value="Chromosome 10"/>
</dbReference>
<reference evidence="2" key="1">
    <citation type="submission" date="2023-08" db="EMBL/GenBank/DDBJ databases">
        <title>A de novo genome assembly of Solanum verrucosum Schlechtendal, a Mexican diploid species geographically isolated from the other diploid A-genome species in potato relatives.</title>
        <authorList>
            <person name="Hosaka K."/>
        </authorList>
    </citation>
    <scope>NUCLEOTIDE SEQUENCE</scope>
    <source>
        <tissue evidence="2">Young leaves</tissue>
    </source>
</reference>
<dbReference type="PANTHER" id="PTHR46890">
    <property type="entry name" value="NON-LTR RETROLELEMENT REVERSE TRANSCRIPTASE-LIKE PROTEIN-RELATED"/>
    <property type="match status" value="1"/>
</dbReference>
<dbReference type="InterPro" id="IPR036691">
    <property type="entry name" value="Endo/exonu/phosph_ase_sf"/>
</dbReference>
<dbReference type="CDD" id="cd01650">
    <property type="entry name" value="RT_nLTR_like"/>
    <property type="match status" value="1"/>
</dbReference>
<sequence>MDLNKRNHYAFIALMEPFQDPSEIDQYKRKLGFDNAGVNCSRKNWYFWRTEWEGNNILDTVQQVTIKFRINNRYYIISVVYARCNTIERLELWDELEGIVNKELCPWVIGGDFNVILNEEEKLGGLPFTQNEAIDFASFISSCALAEVQNIGSKYTWWNGRIEEECIFKRLDRILVNQDFLEEFPSSEVHHLIQQGSDHAPLHLICKSTEEIMVKPFRFLNFWRKHKNFKKIVAENWTVEFAGNPFIEFHAKMKKVKKALTGWSKETFGNIFQQIATMEDVIKVKEDQLEIQPSASNRADLNKVEAKLNKYLRLEEEFWKQKAGMKWFTEGDMNTKFFHSYVKGRRKRLRIAEIVTEHGITLTSNDQIGQATLEFFGEQFRENDYVDDYAMLDHIPRYITNEENDAMCSLPTNEEVKKVVFELKGSSACGPDGFTGHFYQDCWEIIGEDITKMVRAFFCGQELTRFITHTKLVLLPKKETVKHFSDLRPISLSTFMNKIISRLIHERMVMVLPKLISPAQSGFVRGRSITENVLVAQEIIRDINRRAKNVNVVVKLDMAKAYNRVLWIFLTKVLRKFGLSEIMIDMVWRIISNNWYSVLINGRTHGFFHSTRGLRQGDHLSPTLFIIAAEVLARALNSLHKDDNFKGYGMPKWSPEINHLSYADDTILFCSGDRVSVIKMMKILKDYEAISGQMVNKSKSFFYLHDKTPLIVAIRMRRLTGIRQGNFPFIYLGCPVFYGRNNSC</sequence>
<evidence type="ECO:0000259" key="1">
    <source>
        <dbReference type="PROSITE" id="PS50878"/>
    </source>
</evidence>
<dbReference type="EMBL" id="CP133621">
    <property type="protein sequence ID" value="WMV51662.1"/>
    <property type="molecule type" value="Genomic_DNA"/>
</dbReference>
<dbReference type="SUPFAM" id="SSF56219">
    <property type="entry name" value="DNase I-like"/>
    <property type="match status" value="1"/>
</dbReference>
<keyword evidence="3" id="KW-1185">Reference proteome</keyword>
<organism evidence="2 3">
    <name type="scientific">Solanum verrucosum</name>
    <dbReference type="NCBI Taxonomy" id="315347"/>
    <lineage>
        <taxon>Eukaryota</taxon>
        <taxon>Viridiplantae</taxon>
        <taxon>Streptophyta</taxon>
        <taxon>Embryophyta</taxon>
        <taxon>Tracheophyta</taxon>
        <taxon>Spermatophyta</taxon>
        <taxon>Magnoliopsida</taxon>
        <taxon>eudicotyledons</taxon>
        <taxon>Gunneridae</taxon>
        <taxon>Pentapetalae</taxon>
        <taxon>asterids</taxon>
        <taxon>lamiids</taxon>
        <taxon>Solanales</taxon>
        <taxon>Solanaceae</taxon>
        <taxon>Solanoideae</taxon>
        <taxon>Solaneae</taxon>
        <taxon>Solanum</taxon>
    </lineage>
</organism>
<dbReference type="PANTHER" id="PTHR46890:SF48">
    <property type="entry name" value="RNA-DIRECTED DNA POLYMERASE"/>
    <property type="match status" value="1"/>
</dbReference>
<dbReference type="PROSITE" id="PS50878">
    <property type="entry name" value="RT_POL"/>
    <property type="match status" value="1"/>
</dbReference>
<proteinExistence type="predicted"/>
<dbReference type="AlphaFoldDB" id="A0AAF0ZTE6"/>
<evidence type="ECO:0000313" key="3">
    <source>
        <dbReference type="Proteomes" id="UP001234989"/>
    </source>
</evidence>
<dbReference type="InterPro" id="IPR052343">
    <property type="entry name" value="Retrotransposon-Effector_Assoc"/>
</dbReference>
<name>A0AAF0ZTE6_SOLVR</name>
<dbReference type="InterPro" id="IPR000477">
    <property type="entry name" value="RT_dom"/>
</dbReference>
<feature type="domain" description="Reverse transcriptase" evidence="1">
    <location>
        <begin position="456"/>
        <end position="736"/>
    </location>
</feature>
<dbReference type="Gene3D" id="3.60.10.10">
    <property type="entry name" value="Endonuclease/exonuclease/phosphatase"/>
    <property type="match status" value="1"/>
</dbReference>
<evidence type="ECO:0000313" key="2">
    <source>
        <dbReference type="EMBL" id="WMV51662.1"/>
    </source>
</evidence>
<protein>
    <recommendedName>
        <fullName evidence="1">Reverse transcriptase domain-containing protein</fullName>
    </recommendedName>
</protein>